<comment type="caution">
    <text evidence="1">The sequence shown here is derived from an EMBL/GenBank/DDBJ whole genome shotgun (WGS) entry which is preliminary data.</text>
</comment>
<evidence type="ECO:0000313" key="2">
    <source>
        <dbReference type="EMBL" id="PMB91115.1"/>
    </source>
</evidence>
<evidence type="ECO:0000313" key="3">
    <source>
        <dbReference type="Proteomes" id="UP000070572"/>
    </source>
</evidence>
<dbReference type="EMBL" id="PNGC01000001">
    <property type="protein sequence ID" value="PMB91115.1"/>
    <property type="molecule type" value="Genomic_DNA"/>
</dbReference>
<evidence type="ECO:0000313" key="1">
    <source>
        <dbReference type="EMBL" id="KXB81526.1"/>
    </source>
</evidence>
<sequence length="197" mass="21966">MNAFRPVPGGWECQMGTVERDLFLQAICEVRTLLDPPVLPFEITTMLGEGEEESPGGDVHLQNASLDRLLPPGAADQATAQTMRDLTDSQLRTQKAERLDRLYSLLSTQSGPVIVIENGQEWDWLSGTNDVRLAISGKLNLGDHDEAEQADSSEYPQVASKSRDEKFEEVLVSSFYEWLSGWQDSLLQAIDCWPRPS</sequence>
<dbReference type="RefSeq" id="WP_081639182.1">
    <property type="nucleotide sequence ID" value="NZ_CAUPGC010000016.1"/>
</dbReference>
<evidence type="ECO:0000313" key="4">
    <source>
        <dbReference type="Proteomes" id="UP000243201"/>
    </source>
</evidence>
<dbReference type="AlphaFoldDB" id="A0AB34X0F5"/>
<reference evidence="1 3" key="1">
    <citation type="submission" date="2016-01" db="EMBL/GenBank/DDBJ databases">
        <authorList>
            <person name="Mitreva M."/>
            <person name="Pepin K.H."/>
            <person name="Mihindukulasuriya K.A."/>
            <person name="Fulton R."/>
            <person name="Fronick C."/>
            <person name="O'Laughlin M."/>
            <person name="Miner T."/>
            <person name="Herter B."/>
            <person name="Rosa B.A."/>
            <person name="Cordes M."/>
            <person name="Tomlinson C."/>
            <person name="Wollam A."/>
            <person name="Palsikar V.B."/>
            <person name="Mardis E.R."/>
            <person name="Wilson R.K."/>
        </authorList>
    </citation>
    <scope>NUCLEOTIDE SEQUENCE [LARGE SCALE GENOMIC DNA]</scope>
    <source>
        <strain evidence="1 3">DNF00696</strain>
    </source>
</reference>
<protein>
    <submittedName>
        <fullName evidence="2">DUF2017 domain-containing protein</fullName>
    </submittedName>
</protein>
<gene>
    <name evidence="2" type="ORF">CJ240_05330</name>
    <name evidence="1" type="ORF">HMPREF1862_00502</name>
</gene>
<dbReference type="GeneID" id="78353493"/>
<dbReference type="Proteomes" id="UP000070572">
    <property type="component" value="Unassembled WGS sequence"/>
</dbReference>
<dbReference type="Proteomes" id="UP000243201">
    <property type="component" value="Unassembled WGS sequence"/>
</dbReference>
<keyword evidence="4" id="KW-1185">Reference proteome</keyword>
<accession>A0AB34X0F5</accession>
<name>A0AB34X0F5_9ACTO</name>
<reference evidence="2 4" key="2">
    <citation type="submission" date="2017-09" db="EMBL/GenBank/DDBJ databases">
        <title>Bacterial strain isolated from the female urinary microbiota.</title>
        <authorList>
            <person name="Thomas-White K."/>
            <person name="Kumar N."/>
            <person name="Forster S."/>
            <person name="Putonti C."/>
            <person name="Lawley T."/>
            <person name="Wolfe A.J."/>
        </authorList>
    </citation>
    <scope>NUCLEOTIDE SEQUENCE [LARGE SCALE GENOMIC DNA]</scope>
    <source>
        <strain evidence="2 4">UMB0744</strain>
    </source>
</reference>
<dbReference type="EMBL" id="LSDN01000008">
    <property type="protein sequence ID" value="KXB81526.1"/>
    <property type="molecule type" value="Genomic_DNA"/>
</dbReference>
<proteinExistence type="predicted"/>
<organism evidence="1 3">
    <name type="scientific">Varibaculum cambriense</name>
    <dbReference type="NCBI Taxonomy" id="184870"/>
    <lineage>
        <taxon>Bacteria</taxon>
        <taxon>Bacillati</taxon>
        <taxon>Actinomycetota</taxon>
        <taxon>Actinomycetes</taxon>
        <taxon>Actinomycetales</taxon>
        <taxon>Actinomycetaceae</taxon>
        <taxon>Varibaculum</taxon>
    </lineage>
</organism>
<dbReference type="InterPro" id="IPR018561">
    <property type="entry name" value="AosR"/>
</dbReference>
<dbReference type="Pfam" id="PF09438">
    <property type="entry name" value="DUF2017"/>
    <property type="match status" value="1"/>
</dbReference>